<protein>
    <submittedName>
        <fullName evidence="1">Uncharacterized protein</fullName>
    </submittedName>
</protein>
<dbReference type="EMBL" id="BK014798">
    <property type="protein sequence ID" value="DAD76298.1"/>
    <property type="molecule type" value="Genomic_DNA"/>
</dbReference>
<proteinExistence type="predicted"/>
<organism evidence="1">
    <name type="scientific">Siphoviridae sp. cttDR14</name>
    <dbReference type="NCBI Taxonomy" id="2826490"/>
    <lineage>
        <taxon>Viruses</taxon>
        <taxon>Duplodnaviria</taxon>
        <taxon>Heunggongvirae</taxon>
        <taxon>Uroviricota</taxon>
        <taxon>Caudoviricetes</taxon>
    </lineage>
</organism>
<name>A0A8S5M236_9CAUD</name>
<reference evidence="1" key="1">
    <citation type="journal article" date="2021" name="Proc. Natl. Acad. Sci. U.S.A.">
        <title>A Catalog of Tens of Thousands of Viruses from Human Metagenomes Reveals Hidden Associations with Chronic Diseases.</title>
        <authorList>
            <person name="Tisza M.J."/>
            <person name="Buck C.B."/>
        </authorList>
    </citation>
    <scope>NUCLEOTIDE SEQUENCE</scope>
    <source>
        <strain evidence="1">CttDR14</strain>
    </source>
</reference>
<accession>A0A8S5M236</accession>
<evidence type="ECO:0000313" key="1">
    <source>
        <dbReference type="EMBL" id="DAD76298.1"/>
    </source>
</evidence>
<sequence>MSLEKELEKEIIKALSEDINLSKKDYAKKTKKADLSTKAHGVKGEAPVTEELRHKRVQTNFYATMLNVMCGVAAELQEIKEEIKGLKENG</sequence>